<keyword evidence="1" id="KW-1133">Transmembrane helix</keyword>
<accession>A0A0S2ZM00</accession>
<dbReference type="KEGG" id="fhw:RN87_05450"/>
<sequence length="262" mass="30157">MKKFFKILFFIILLLILILWLMKVFLLTHKYQVKYYNEDKIEKDIVITFNGIYGYEKQLRFIDEKLAEDGYTVVNIQYPTVNDNIVEMTEKYIAPNIEEQVKKLNEINLERKAKNLPELKIHFVVHSMGTCLLRYYLKENKLDSLGKVVLITPPSHGSQLSDNPIADLIPYFIGPAVKDMKTDENSFVNQLGNPNYPCYILIGDSSNNFLFSMFIKGEDDGMVPLATAGLEGASLKTIKNTTHTSILEKQETVDEILKFLKD</sequence>
<evidence type="ECO:0000313" key="3">
    <source>
        <dbReference type="Proteomes" id="UP000063275"/>
    </source>
</evidence>
<dbReference type="Proteomes" id="UP000063275">
    <property type="component" value="Chromosome"/>
</dbReference>
<dbReference type="Gene3D" id="3.40.50.1820">
    <property type="entry name" value="alpha/beta hydrolase"/>
    <property type="match status" value="1"/>
</dbReference>
<dbReference type="PANTHER" id="PTHR37946">
    <property type="entry name" value="SLL1969 PROTEIN"/>
    <property type="match status" value="1"/>
</dbReference>
<dbReference type="AlphaFoldDB" id="A0A0S2ZM00"/>
<protein>
    <submittedName>
        <fullName evidence="2">Lipase</fullName>
    </submittedName>
</protein>
<gene>
    <name evidence="2" type="ORF">RN87_05450</name>
</gene>
<evidence type="ECO:0000313" key="2">
    <source>
        <dbReference type="EMBL" id="ALQ39973.1"/>
    </source>
</evidence>
<name>A0A0S2ZM00_9FUSO</name>
<dbReference type="InterPro" id="IPR029058">
    <property type="entry name" value="AB_hydrolase_fold"/>
</dbReference>
<proteinExistence type="predicted"/>
<dbReference type="RefSeq" id="WP_029494038.1">
    <property type="nucleotide sequence ID" value="NZ_ATKF01000116.1"/>
</dbReference>
<keyword evidence="1" id="KW-0472">Membrane</keyword>
<keyword evidence="1" id="KW-0812">Transmembrane</keyword>
<dbReference type="EMBL" id="CP013331">
    <property type="protein sequence ID" value="ALQ39973.1"/>
    <property type="molecule type" value="Genomic_DNA"/>
</dbReference>
<organism evidence="2">
    <name type="scientific">Fusobacterium hwasookii ChDC F174</name>
    <dbReference type="NCBI Taxonomy" id="1307442"/>
    <lineage>
        <taxon>Bacteria</taxon>
        <taxon>Fusobacteriati</taxon>
        <taxon>Fusobacteriota</taxon>
        <taxon>Fusobacteriia</taxon>
        <taxon>Fusobacteriales</taxon>
        <taxon>Fusobacteriaceae</taxon>
        <taxon>Fusobacterium</taxon>
    </lineage>
</organism>
<dbReference type="OrthoDB" id="556502at2"/>
<feature type="transmembrane region" description="Helical" evidence="1">
    <location>
        <begin position="7"/>
        <end position="27"/>
    </location>
</feature>
<dbReference type="PANTHER" id="PTHR37946:SF1">
    <property type="entry name" value="SLL1969 PROTEIN"/>
    <property type="match status" value="1"/>
</dbReference>
<evidence type="ECO:0000256" key="1">
    <source>
        <dbReference type="SAM" id="Phobius"/>
    </source>
</evidence>
<dbReference type="SUPFAM" id="SSF53474">
    <property type="entry name" value="alpha/beta-Hydrolases"/>
    <property type="match status" value="1"/>
</dbReference>
<reference evidence="2 3" key="1">
    <citation type="submission" date="2015-11" db="EMBL/GenBank/DDBJ databases">
        <authorList>
            <person name="Zhang Y."/>
            <person name="Guo Z."/>
        </authorList>
    </citation>
    <scope>NUCLEOTIDE SEQUENCE [LARGE SCALE GENOMIC DNA]</scope>
    <source>
        <strain evidence="2 3">ChDC F174</strain>
    </source>
</reference>